<dbReference type="RefSeq" id="WP_264981732.1">
    <property type="nucleotide sequence ID" value="NZ_AP026708.1"/>
</dbReference>
<evidence type="ECO:0000313" key="2">
    <source>
        <dbReference type="EMBL" id="BDQ34844.1"/>
    </source>
</evidence>
<dbReference type="EMBL" id="AP026708">
    <property type="protein sequence ID" value="BDQ34844.1"/>
    <property type="molecule type" value="Genomic_DNA"/>
</dbReference>
<organism evidence="2 3">
    <name type="scientific">Pseudodesulfovibrio portus</name>
    <dbReference type="NCBI Taxonomy" id="231439"/>
    <lineage>
        <taxon>Bacteria</taxon>
        <taxon>Pseudomonadati</taxon>
        <taxon>Thermodesulfobacteriota</taxon>
        <taxon>Desulfovibrionia</taxon>
        <taxon>Desulfovibrionales</taxon>
        <taxon>Desulfovibrionaceae</taxon>
    </lineage>
</organism>
<feature type="transmembrane region" description="Helical" evidence="1">
    <location>
        <begin position="680"/>
        <end position="699"/>
    </location>
</feature>
<protein>
    <submittedName>
        <fullName evidence="2">Uncharacterized protein</fullName>
    </submittedName>
</protein>
<keyword evidence="1" id="KW-0472">Membrane</keyword>
<keyword evidence="3" id="KW-1185">Reference proteome</keyword>
<feature type="transmembrane region" description="Helical" evidence="1">
    <location>
        <begin position="793"/>
        <end position="820"/>
    </location>
</feature>
<feature type="transmembrane region" description="Helical" evidence="1">
    <location>
        <begin position="761"/>
        <end position="781"/>
    </location>
</feature>
<accession>A0ABN6RVW4</accession>
<sequence>MPFRSLYYDANDYKLLEILNDLMQRGVDRSHFKTILEPYLRPHGIKELAADPGLRIGYAIMHLLQSLKSDQAADRIKALNALRDETLAASRGSMRNNRARVLVQIGKELIRAEGMEDRQLELAHDFRRAAIGKVGFLRKQLRKYHLLEMPEEWNQITFDDRVHDANSKGRKSATHLIMDAWVKGIRNLTVVYYNFMDPAVARELFASARILGVNASIGIEFRARFRDRYVKIVWGPNGLRDDGDIEEFFRQEPVRELMRLGQEVQARRTRYVRDVTTAFNEVHRESIRQEFGISLPPVDYRAVERVIGTGQPSVYHLGNHIHEEALPLFAERVEALRREYVDADYDAKAAIAMQVESLDALDADTLIARYLLPAENPAIPDPDVVSGEDGPELLSLTPAELTARLRRACPSSSLTLILADLDLSDVIEILYDCQGRITHFEVFNTKFLTDLQVRQRRPFSQLQQAINEQNAVVLKRMIRNRIERFRDEPDNHDRAARLEAILPDFNRLLDRYRRTPLQSAVGSGSTGRSSRTHGMGFAVAETLPFKAQRELRRRPPSSCIPVAGSAFASVEFIPPRGGGLSGRIARFASRLPGLRGLFCQTRHWWHVDELRIDATACGDVVTLGGISQEGNGLTLFEEQEAKEGGPPLGRLNTALMNALKVVAGFVPAFLTFWLTKDWWVLAYLGGVIWFFITGFRNVIQSVLGGGGFRRSPHLAWNDYINWERIADSLLYTGFSVPLLDWLCKSMLLDRGLNITTATSPLLLYTIMAVTNGVYISGHNIVRGLPRKAAMANFFRSILSIPVAIALNGGIGSLLSIVGVADVAAVLQLWAAVISKLASDFVAGIIEGLADRAYNISMRKWDYTEKIRQVFELFTRLEILFPTRNMLDALRSPAEFMELSRAGEVDHVSALMANALDLLYIRAYKPRAGDALRQAMERMTRDERAVFVASQQILREEKEVATLFVNGLVGRNFSKALSFYLLRYAPYLDELEGLARSLDRTGEIDGCL</sequence>
<keyword evidence="1" id="KW-0812">Transmembrane</keyword>
<name>A0ABN6RVW4_9BACT</name>
<evidence type="ECO:0000313" key="3">
    <source>
        <dbReference type="Proteomes" id="UP001061361"/>
    </source>
</evidence>
<proteinExistence type="predicted"/>
<dbReference type="Proteomes" id="UP001061361">
    <property type="component" value="Chromosome"/>
</dbReference>
<evidence type="ECO:0000256" key="1">
    <source>
        <dbReference type="SAM" id="Phobius"/>
    </source>
</evidence>
<gene>
    <name evidence="2" type="ORF">JCM14722_23860</name>
</gene>
<feature type="transmembrane region" description="Helical" evidence="1">
    <location>
        <begin position="654"/>
        <end position="673"/>
    </location>
</feature>
<keyword evidence="1" id="KW-1133">Transmembrane helix</keyword>
<reference evidence="2" key="1">
    <citation type="submission" date="2022-08" db="EMBL/GenBank/DDBJ databases">
        <title>Genome Sequence of the sulphate-reducing bacterium, Pseudodesulfovibrio portus JCM14722.</title>
        <authorList>
            <person name="Kondo R."/>
            <person name="Kataoka T."/>
        </authorList>
    </citation>
    <scope>NUCLEOTIDE SEQUENCE</scope>
    <source>
        <strain evidence="2">JCM 14722</strain>
    </source>
</reference>